<dbReference type="PROSITE" id="PS01131">
    <property type="entry name" value="RRNA_A_DIMETH"/>
    <property type="match status" value="1"/>
</dbReference>
<comment type="subcellular location">
    <subcellularLocation>
        <location evidence="7">Cytoplasm</location>
    </subcellularLocation>
</comment>
<gene>
    <name evidence="7 11" type="primary">rsmA</name>
    <name evidence="7" type="synonym">ksgA</name>
    <name evidence="11" type="ORF">PV399_37625</name>
    <name evidence="12" type="ORF">PV666_38155</name>
</gene>
<keyword evidence="5 7" id="KW-0949">S-adenosyl-L-methionine</keyword>
<feature type="binding site" evidence="7 8">
    <location>
        <position position="35"/>
    </location>
    <ligand>
        <name>S-adenosyl-L-methionine</name>
        <dbReference type="ChEBI" id="CHEBI:59789"/>
    </ligand>
</feature>
<dbReference type="PANTHER" id="PTHR11727:SF7">
    <property type="entry name" value="DIMETHYLADENOSINE TRANSFERASE-RELATED"/>
    <property type="match status" value="1"/>
</dbReference>
<dbReference type="GO" id="GO:0005829">
    <property type="term" value="C:cytosol"/>
    <property type="evidence" value="ECO:0007669"/>
    <property type="project" value="TreeGrafter"/>
</dbReference>
<protein>
    <recommendedName>
        <fullName evidence="7">Ribosomal RNA small subunit methyltransferase A</fullName>
        <ecNumber evidence="7">2.1.1.182</ecNumber>
    </recommendedName>
    <alternativeName>
        <fullName evidence="7">16S rRNA (adenine(1518)-N(6)/adenine(1519)-N(6))-dimethyltransferase</fullName>
    </alternativeName>
    <alternativeName>
        <fullName evidence="7">16S rRNA dimethyladenosine transferase</fullName>
    </alternativeName>
    <alternativeName>
        <fullName evidence="7">16S rRNA dimethylase</fullName>
    </alternativeName>
    <alternativeName>
        <fullName evidence="7">S-adenosylmethionine-6-N', N'-adenosyl(rRNA) dimethyltransferase</fullName>
    </alternativeName>
</protein>
<feature type="region of interest" description="Disordered" evidence="9">
    <location>
        <begin position="286"/>
        <end position="338"/>
    </location>
</feature>
<evidence type="ECO:0000256" key="8">
    <source>
        <dbReference type="PROSITE-ProRule" id="PRU01026"/>
    </source>
</evidence>
<accession>A0AAP6EKB1</accession>
<dbReference type="RefSeq" id="WP_010354924.1">
    <property type="nucleotide sequence ID" value="NZ_BCMK01000033.1"/>
</dbReference>
<comment type="catalytic activity">
    <reaction evidence="7">
        <text>adenosine(1518)/adenosine(1519) in 16S rRNA + 4 S-adenosyl-L-methionine = N(6)-dimethyladenosine(1518)/N(6)-dimethyladenosine(1519) in 16S rRNA + 4 S-adenosyl-L-homocysteine + 4 H(+)</text>
        <dbReference type="Rhea" id="RHEA:19609"/>
        <dbReference type="Rhea" id="RHEA-COMP:10232"/>
        <dbReference type="Rhea" id="RHEA-COMP:10233"/>
        <dbReference type="ChEBI" id="CHEBI:15378"/>
        <dbReference type="ChEBI" id="CHEBI:57856"/>
        <dbReference type="ChEBI" id="CHEBI:59789"/>
        <dbReference type="ChEBI" id="CHEBI:74411"/>
        <dbReference type="ChEBI" id="CHEBI:74493"/>
        <dbReference type="EC" id="2.1.1.182"/>
    </reaction>
</comment>
<dbReference type="InterPro" id="IPR001737">
    <property type="entry name" value="KsgA/Erm"/>
</dbReference>
<comment type="caution">
    <text evidence="11">The sequence shown here is derived from an EMBL/GenBank/DDBJ whole genome shotgun (WGS) entry which is preliminary data.</text>
</comment>
<feature type="binding site" evidence="7 8">
    <location>
        <position position="129"/>
    </location>
    <ligand>
        <name>S-adenosyl-L-methionine</name>
        <dbReference type="ChEBI" id="CHEBI:59789"/>
    </ligand>
</feature>
<dbReference type="Proteomes" id="UP001282288">
    <property type="component" value="Unassembled WGS sequence"/>
</dbReference>
<dbReference type="SUPFAM" id="SSF53335">
    <property type="entry name" value="S-adenosyl-L-methionine-dependent methyltransferases"/>
    <property type="match status" value="1"/>
</dbReference>
<dbReference type="InterPro" id="IPR020596">
    <property type="entry name" value="rRNA_Ade_Mease_Trfase_CS"/>
</dbReference>
<dbReference type="InterPro" id="IPR020598">
    <property type="entry name" value="rRNA_Ade_methylase_Trfase_N"/>
</dbReference>
<dbReference type="FunFam" id="1.10.8.100:FF:000003">
    <property type="entry name" value="Ribosomal RNA small subunit methyltransferase A"/>
    <property type="match status" value="1"/>
</dbReference>
<dbReference type="InterPro" id="IPR011530">
    <property type="entry name" value="rRNA_adenine_dimethylase"/>
</dbReference>
<dbReference type="EC" id="2.1.1.182" evidence="7"/>
<dbReference type="Pfam" id="PF00398">
    <property type="entry name" value="RrnaAD"/>
    <property type="match status" value="1"/>
</dbReference>
<dbReference type="InterPro" id="IPR023165">
    <property type="entry name" value="rRNA_Ade_diMease-like_C"/>
</dbReference>
<comment type="function">
    <text evidence="7">Specifically dimethylates two adjacent adenosines (A1518 and A1519) in the loop of a conserved hairpin near the 3'-end of 16S rRNA in the 30S particle. May play a critical role in biogenesis of 30S subunits.</text>
</comment>
<dbReference type="SMART" id="SM00650">
    <property type="entry name" value="rADc"/>
    <property type="match status" value="1"/>
</dbReference>
<dbReference type="Gene3D" id="3.40.50.150">
    <property type="entry name" value="Vaccinia Virus protein VP39"/>
    <property type="match status" value="1"/>
</dbReference>
<feature type="binding site" evidence="7 8">
    <location>
        <position position="111"/>
    </location>
    <ligand>
        <name>S-adenosyl-L-methionine</name>
        <dbReference type="ChEBI" id="CHEBI:59789"/>
    </ligand>
</feature>
<evidence type="ECO:0000313" key="12">
    <source>
        <dbReference type="EMBL" id="MDX3023655.1"/>
    </source>
</evidence>
<organism evidence="11 14">
    <name type="scientific">Streptomyces acidiscabies</name>
    <dbReference type="NCBI Taxonomy" id="42234"/>
    <lineage>
        <taxon>Bacteria</taxon>
        <taxon>Bacillati</taxon>
        <taxon>Actinomycetota</taxon>
        <taxon>Actinomycetes</taxon>
        <taxon>Kitasatosporales</taxon>
        <taxon>Streptomycetaceae</taxon>
        <taxon>Streptomyces</taxon>
    </lineage>
</organism>
<evidence type="ECO:0000256" key="7">
    <source>
        <dbReference type="HAMAP-Rule" id="MF_00607"/>
    </source>
</evidence>
<dbReference type="EMBL" id="JARAWC010000041">
    <property type="protein sequence ID" value="MDX2965391.1"/>
    <property type="molecule type" value="Genomic_DNA"/>
</dbReference>
<evidence type="ECO:0000256" key="6">
    <source>
        <dbReference type="ARBA" id="ARBA00022884"/>
    </source>
</evidence>
<dbReference type="GO" id="GO:0003723">
    <property type="term" value="F:RNA binding"/>
    <property type="evidence" value="ECO:0007669"/>
    <property type="project" value="UniProtKB-UniRule"/>
</dbReference>
<dbReference type="GeneID" id="69805583"/>
<feature type="binding site" evidence="7 8">
    <location>
        <position position="33"/>
    </location>
    <ligand>
        <name>S-adenosyl-L-methionine</name>
        <dbReference type="ChEBI" id="CHEBI:59789"/>
    </ligand>
</feature>
<keyword evidence="6 7" id="KW-0694">RNA-binding</keyword>
<evidence type="ECO:0000256" key="2">
    <source>
        <dbReference type="ARBA" id="ARBA00022552"/>
    </source>
</evidence>
<name>A0AAP6EKB1_9ACTN</name>
<dbReference type="InterPro" id="IPR029063">
    <property type="entry name" value="SAM-dependent_MTases_sf"/>
</dbReference>
<evidence type="ECO:0000256" key="5">
    <source>
        <dbReference type="ARBA" id="ARBA00022691"/>
    </source>
</evidence>
<evidence type="ECO:0000256" key="1">
    <source>
        <dbReference type="ARBA" id="ARBA00022490"/>
    </source>
</evidence>
<keyword evidence="2 7" id="KW-0698">rRNA processing</keyword>
<feature type="binding site" evidence="7 8">
    <location>
        <position position="81"/>
    </location>
    <ligand>
        <name>S-adenosyl-L-methionine</name>
        <dbReference type="ChEBI" id="CHEBI:59789"/>
    </ligand>
</feature>
<dbReference type="PANTHER" id="PTHR11727">
    <property type="entry name" value="DIMETHYLADENOSINE TRANSFERASE"/>
    <property type="match status" value="1"/>
</dbReference>
<feature type="domain" description="Ribosomal RNA adenine methylase transferase N-terminal" evidence="10">
    <location>
        <begin position="40"/>
        <end position="214"/>
    </location>
</feature>
<reference evidence="11 13" key="1">
    <citation type="journal article" date="2023" name="Microb. Genom.">
        <title>Mesoterricola silvestris gen. nov., sp. nov., Mesoterricola sediminis sp. nov., Geothrix oryzae sp. nov., Geothrix edaphica sp. nov., Geothrix rubra sp. nov., and Geothrix limicola sp. nov., six novel members of Acidobacteriota isolated from soils.</title>
        <authorList>
            <person name="Weisberg A.J."/>
            <person name="Pearce E."/>
            <person name="Kramer C.G."/>
            <person name="Chang J.H."/>
            <person name="Clarke C.R."/>
        </authorList>
    </citation>
    <scope>NUCLEOTIDE SEQUENCE</scope>
    <source>
        <strain evidence="12 13">NB05-1H</strain>
        <strain evidence="11">NRRL_B-16521</strain>
    </source>
</reference>
<keyword evidence="3 7" id="KW-0489">Methyltransferase</keyword>
<proteinExistence type="inferred from homology"/>
<sequence>MTSPTPDALLGPADIRELAAVLGVRPTKQRGQNFVIDANTVRRIVRTADVRADDVVVEVGPGLGSLTLALLEVADRVTVVEIDDILASALPATIAARMPARAERFALVHSDAMKVTELPGPAPTALVANLPYNVAVPVLLHMLEMFPTIERTLVMVQSEVADRLAAAPGSKVYGVPSVKANWYAEVKRAGAIGRNVFWPAPNVDSGLVSLVRRTDPVKTTASRQEVFAVVDAAFAQRRKTLRAALAGWAGSAAAAERAIVAAGVSPQARGESLTVEEFARIAENKGVGDAEGAGGDAAEGMPSGDAESVAGNAAEGTPSGDAEGPAGNAAERTPSGDA</sequence>
<evidence type="ECO:0000313" key="11">
    <source>
        <dbReference type="EMBL" id="MDX2965391.1"/>
    </source>
</evidence>
<dbReference type="Proteomes" id="UP001272987">
    <property type="component" value="Unassembled WGS sequence"/>
</dbReference>
<dbReference type="NCBIfam" id="TIGR00755">
    <property type="entry name" value="ksgA"/>
    <property type="match status" value="1"/>
</dbReference>
<evidence type="ECO:0000313" key="14">
    <source>
        <dbReference type="Proteomes" id="UP001282288"/>
    </source>
</evidence>
<dbReference type="GO" id="GO:0052908">
    <property type="term" value="F:16S rRNA (adenine(1518)-N(6)/adenine(1519)-N(6))-dimethyltransferase activity"/>
    <property type="evidence" value="ECO:0007669"/>
    <property type="project" value="UniProtKB-EC"/>
</dbReference>
<dbReference type="FunFam" id="3.40.50.150:FF:000023">
    <property type="entry name" value="Ribosomal RNA small subunit methyltransferase A"/>
    <property type="match status" value="1"/>
</dbReference>
<evidence type="ECO:0000313" key="13">
    <source>
        <dbReference type="Proteomes" id="UP001272987"/>
    </source>
</evidence>
<dbReference type="HAMAP" id="MF_00607">
    <property type="entry name" value="16SrRNA_methyltr_A"/>
    <property type="match status" value="1"/>
</dbReference>
<feature type="binding site" evidence="7 8">
    <location>
        <position position="60"/>
    </location>
    <ligand>
        <name>S-adenosyl-L-methionine</name>
        <dbReference type="ChEBI" id="CHEBI:59789"/>
    </ligand>
</feature>
<keyword evidence="13" id="KW-1185">Reference proteome</keyword>
<evidence type="ECO:0000256" key="4">
    <source>
        <dbReference type="ARBA" id="ARBA00022679"/>
    </source>
</evidence>
<evidence type="ECO:0000256" key="9">
    <source>
        <dbReference type="SAM" id="MobiDB-lite"/>
    </source>
</evidence>
<comment type="similarity">
    <text evidence="7">Belongs to the class I-like SAM-binding methyltransferase superfamily. rRNA adenine N(6)-methyltransferase family. RsmA subfamily.</text>
</comment>
<dbReference type="AlphaFoldDB" id="A0AAP6EKB1"/>
<evidence type="ECO:0000259" key="10">
    <source>
        <dbReference type="SMART" id="SM00650"/>
    </source>
</evidence>
<keyword evidence="1 7" id="KW-0963">Cytoplasm</keyword>
<evidence type="ECO:0000256" key="3">
    <source>
        <dbReference type="ARBA" id="ARBA00022603"/>
    </source>
</evidence>
<dbReference type="Gene3D" id="1.10.8.100">
    <property type="entry name" value="Ribosomal RNA adenine dimethylase-like, domain 2"/>
    <property type="match status" value="1"/>
</dbReference>
<dbReference type="EMBL" id="JARAWP010000028">
    <property type="protein sequence ID" value="MDX3023655.1"/>
    <property type="molecule type" value="Genomic_DNA"/>
</dbReference>
<dbReference type="PROSITE" id="PS51689">
    <property type="entry name" value="SAM_RNA_A_N6_MT"/>
    <property type="match status" value="1"/>
</dbReference>
<keyword evidence="4 7" id="KW-0808">Transferase</keyword>